<comment type="caution">
    <text evidence="1">The sequence shown here is derived from an EMBL/GenBank/DDBJ whole genome shotgun (WGS) entry which is preliminary data.</text>
</comment>
<evidence type="ECO:0000313" key="1">
    <source>
        <dbReference type="EMBL" id="MDJ1482900.1"/>
    </source>
</evidence>
<dbReference type="PROSITE" id="PS51257">
    <property type="entry name" value="PROKAR_LIPOPROTEIN"/>
    <property type="match status" value="1"/>
</dbReference>
<reference evidence="1" key="1">
    <citation type="submission" date="2023-05" db="EMBL/GenBank/DDBJ databases">
        <authorList>
            <person name="Zhang X."/>
        </authorList>
    </citation>
    <scope>NUCLEOTIDE SEQUENCE</scope>
    <source>
        <strain evidence="1">YF14B1</strain>
    </source>
</reference>
<evidence type="ECO:0008006" key="3">
    <source>
        <dbReference type="Google" id="ProtNLM"/>
    </source>
</evidence>
<protein>
    <recommendedName>
        <fullName evidence="3">Lipoprotein</fullName>
    </recommendedName>
</protein>
<name>A0AAE3QSY4_9BACT</name>
<sequence length="130" mass="14991">MYKPSRIFLSLFFLLGCLGDISRFDQNQVLEKLGTPKKLEYYECLSGNAFSFSDTATFHVTSKDELKSIMIEICNADKPGFWKGAGWDRLKLYYVDTVVTILTNQERIGLSTSGKFYALEKDNFITKRFR</sequence>
<organism evidence="1 2">
    <name type="scientific">Xanthocytophaga flava</name>
    <dbReference type="NCBI Taxonomy" id="3048013"/>
    <lineage>
        <taxon>Bacteria</taxon>
        <taxon>Pseudomonadati</taxon>
        <taxon>Bacteroidota</taxon>
        <taxon>Cytophagia</taxon>
        <taxon>Cytophagales</taxon>
        <taxon>Rhodocytophagaceae</taxon>
        <taxon>Xanthocytophaga</taxon>
    </lineage>
</organism>
<accession>A0AAE3QSY4</accession>
<evidence type="ECO:0000313" key="2">
    <source>
        <dbReference type="Proteomes" id="UP001241110"/>
    </source>
</evidence>
<dbReference type="AlphaFoldDB" id="A0AAE3QSY4"/>
<dbReference type="Proteomes" id="UP001241110">
    <property type="component" value="Unassembled WGS sequence"/>
</dbReference>
<gene>
    <name evidence="1" type="ORF">QNI16_20530</name>
</gene>
<proteinExistence type="predicted"/>
<dbReference type="RefSeq" id="WP_313982304.1">
    <property type="nucleotide sequence ID" value="NZ_JASJOS010000009.1"/>
</dbReference>
<dbReference type="EMBL" id="JASJOS010000009">
    <property type="protein sequence ID" value="MDJ1482900.1"/>
    <property type="molecule type" value="Genomic_DNA"/>
</dbReference>